<feature type="transmembrane region" description="Helical" evidence="5">
    <location>
        <begin position="265"/>
        <end position="288"/>
    </location>
</feature>
<dbReference type="OrthoDB" id="40134at2759"/>
<name>W9WDI2_9EURO</name>
<dbReference type="HOGENOM" id="CLU_027816_3_1_1"/>
<gene>
    <name evidence="7" type="ORF">A1O5_10965</name>
</gene>
<evidence type="ECO:0000256" key="1">
    <source>
        <dbReference type="ARBA" id="ARBA00004370"/>
    </source>
</evidence>
<keyword evidence="4 5" id="KW-0472">Membrane</keyword>
<comment type="subcellular location">
    <subcellularLocation>
        <location evidence="1">Membrane</location>
    </subcellularLocation>
</comment>
<dbReference type="Pfam" id="PF01490">
    <property type="entry name" value="Aa_trans"/>
    <property type="match status" value="1"/>
</dbReference>
<evidence type="ECO:0000259" key="6">
    <source>
        <dbReference type="Pfam" id="PF01490"/>
    </source>
</evidence>
<reference evidence="7 8" key="1">
    <citation type="submission" date="2013-03" db="EMBL/GenBank/DDBJ databases">
        <title>The Genome Sequence of Cladophialophora psammophila CBS 110553.</title>
        <authorList>
            <consortium name="The Broad Institute Genomics Platform"/>
            <person name="Cuomo C."/>
            <person name="de Hoog S."/>
            <person name="Gorbushina A."/>
            <person name="Walker B."/>
            <person name="Young S.K."/>
            <person name="Zeng Q."/>
            <person name="Gargeya S."/>
            <person name="Fitzgerald M."/>
            <person name="Haas B."/>
            <person name="Abouelleil A."/>
            <person name="Allen A.W."/>
            <person name="Alvarado L."/>
            <person name="Arachchi H.M."/>
            <person name="Berlin A.M."/>
            <person name="Chapman S.B."/>
            <person name="Gainer-Dewar J."/>
            <person name="Goldberg J."/>
            <person name="Griggs A."/>
            <person name="Gujja S."/>
            <person name="Hansen M."/>
            <person name="Howarth C."/>
            <person name="Imamovic A."/>
            <person name="Ireland A."/>
            <person name="Larimer J."/>
            <person name="McCowan C."/>
            <person name="Murphy C."/>
            <person name="Pearson M."/>
            <person name="Poon T.W."/>
            <person name="Priest M."/>
            <person name="Roberts A."/>
            <person name="Saif S."/>
            <person name="Shea T."/>
            <person name="Sisk P."/>
            <person name="Sykes S."/>
            <person name="Wortman J."/>
            <person name="Nusbaum C."/>
            <person name="Birren B."/>
        </authorList>
    </citation>
    <scope>NUCLEOTIDE SEQUENCE [LARGE SCALE GENOMIC DNA]</scope>
    <source>
        <strain evidence="7 8">CBS 110553</strain>
    </source>
</reference>
<feature type="domain" description="Amino acid transporter transmembrane" evidence="6">
    <location>
        <begin position="13"/>
        <end position="328"/>
    </location>
</feature>
<dbReference type="eggNOG" id="ENOG502RX9H">
    <property type="taxonomic scope" value="Eukaryota"/>
</dbReference>
<dbReference type="AlphaFoldDB" id="W9WDI2"/>
<evidence type="ECO:0000313" key="7">
    <source>
        <dbReference type="EMBL" id="EXJ65988.1"/>
    </source>
</evidence>
<keyword evidence="8" id="KW-1185">Reference proteome</keyword>
<dbReference type="Proteomes" id="UP000019471">
    <property type="component" value="Unassembled WGS sequence"/>
</dbReference>
<dbReference type="InterPro" id="IPR013057">
    <property type="entry name" value="AA_transpt_TM"/>
</dbReference>
<feature type="transmembrane region" description="Helical" evidence="5">
    <location>
        <begin position="300"/>
        <end position="321"/>
    </location>
</feature>
<evidence type="ECO:0000256" key="4">
    <source>
        <dbReference type="ARBA" id="ARBA00023136"/>
    </source>
</evidence>
<feature type="transmembrane region" description="Helical" evidence="5">
    <location>
        <begin position="238"/>
        <end position="259"/>
    </location>
</feature>
<dbReference type="GO" id="GO:0016020">
    <property type="term" value="C:membrane"/>
    <property type="evidence" value="ECO:0007669"/>
    <property type="project" value="UniProtKB-SubCell"/>
</dbReference>
<evidence type="ECO:0000256" key="2">
    <source>
        <dbReference type="ARBA" id="ARBA00022692"/>
    </source>
</evidence>
<protein>
    <recommendedName>
        <fullName evidence="6">Amino acid transporter transmembrane domain-containing protein</fullName>
    </recommendedName>
</protein>
<dbReference type="RefSeq" id="XP_007749728.1">
    <property type="nucleotide sequence ID" value="XM_007751538.1"/>
</dbReference>
<dbReference type="GeneID" id="19195655"/>
<proteinExistence type="predicted"/>
<keyword evidence="3 5" id="KW-1133">Transmembrane helix</keyword>
<feature type="transmembrane region" description="Helical" evidence="5">
    <location>
        <begin position="136"/>
        <end position="158"/>
    </location>
</feature>
<feature type="transmembrane region" description="Helical" evidence="5">
    <location>
        <begin position="103"/>
        <end position="124"/>
    </location>
</feature>
<dbReference type="STRING" id="1182543.W9WDI2"/>
<feature type="transmembrane region" description="Helical" evidence="5">
    <location>
        <begin position="178"/>
        <end position="199"/>
    </location>
</feature>
<comment type="caution">
    <text evidence="7">The sequence shown here is derived from an EMBL/GenBank/DDBJ whole genome shotgun (WGS) entry which is preliminary data.</text>
</comment>
<sequence length="355" mass="37871">MPLQPMAPVLAVLVLVAAIAGFLRGSIQTLGRISWLAWVGLTSIVTARNSSHSPLYIFSDLTSSSVLTVTIAVGVHSLPADAPQVGPWSSDYKLFKGSNFTDAISAVSSLVFAYAGTPGFFAIVSEVRAQKHYTRSLLICQSGVTATYITMGVVVYYYCGSCVASPALGSAGVVMKKACYGLALPGLLVSTTLFIHVSISAQNDYSALAQDFQLAAKYIFVRILRLSRHLSSNTMAHWVGWISCTFGVSVISYIIASAIPVFGGLVSLIGALLGTLMSFQPITFMWLFDNRSLPKTKCGRWWTFMVGWGIFAIVPGTFLMICSTYGSIVGIIDLYKASGGSAAFSCADNSNSVHL</sequence>
<accession>W9WDI2</accession>
<evidence type="ECO:0000256" key="5">
    <source>
        <dbReference type="SAM" id="Phobius"/>
    </source>
</evidence>
<organism evidence="7 8">
    <name type="scientific">Cladophialophora psammophila CBS 110553</name>
    <dbReference type="NCBI Taxonomy" id="1182543"/>
    <lineage>
        <taxon>Eukaryota</taxon>
        <taxon>Fungi</taxon>
        <taxon>Dikarya</taxon>
        <taxon>Ascomycota</taxon>
        <taxon>Pezizomycotina</taxon>
        <taxon>Eurotiomycetes</taxon>
        <taxon>Chaetothyriomycetidae</taxon>
        <taxon>Chaetothyriales</taxon>
        <taxon>Herpotrichiellaceae</taxon>
        <taxon>Cladophialophora</taxon>
    </lineage>
</organism>
<evidence type="ECO:0000313" key="8">
    <source>
        <dbReference type="Proteomes" id="UP000019471"/>
    </source>
</evidence>
<keyword evidence="2 5" id="KW-0812">Transmembrane</keyword>
<dbReference type="EMBL" id="AMGX01000022">
    <property type="protein sequence ID" value="EXJ65988.1"/>
    <property type="molecule type" value="Genomic_DNA"/>
</dbReference>
<evidence type="ECO:0000256" key="3">
    <source>
        <dbReference type="ARBA" id="ARBA00022989"/>
    </source>
</evidence>